<dbReference type="InterPro" id="IPR013149">
    <property type="entry name" value="ADH-like_C"/>
</dbReference>
<evidence type="ECO:0000256" key="1">
    <source>
        <dbReference type="ARBA" id="ARBA00011738"/>
    </source>
</evidence>
<comment type="subunit">
    <text evidence="1">Homodimer.</text>
</comment>
<dbReference type="InterPro" id="IPR011032">
    <property type="entry name" value="GroES-like_sf"/>
</dbReference>
<dbReference type="Gene3D" id="3.40.50.720">
    <property type="entry name" value="NAD(P)-binding Rossmann-like Domain"/>
    <property type="match status" value="1"/>
</dbReference>
<feature type="region of interest" description="Disordered" evidence="2">
    <location>
        <begin position="221"/>
        <end position="246"/>
    </location>
</feature>
<keyword evidence="5" id="KW-1185">Reference proteome</keyword>
<dbReference type="InterPro" id="IPR036291">
    <property type="entry name" value="NAD(P)-bd_dom_sf"/>
</dbReference>
<dbReference type="PaxDb" id="65489-OBART12G06420.1"/>
<dbReference type="eggNOG" id="KOG1196">
    <property type="taxonomic scope" value="Eukaryota"/>
</dbReference>
<accession>A0A0D3HSM8</accession>
<protein>
    <recommendedName>
        <fullName evidence="3">Alcohol dehydrogenase-like C-terminal domain-containing protein</fullName>
    </recommendedName>
</protein>
<name>A0A0D3HSM8_9ORYZ</name>
<dbReference type="PANTHER" id="PTHR43205:SF75">
    <property type="entry name" value="OS12G0226400 PROTEIN"/>
    <property type="match status" value="1"/>
</dbReference>
<dbReference type="AlphaFoldDB" id="A0A0D3HSM8"/>
<dbReference type="SUPFAM" id="SSF50129">
    <property type="entry name" value="GroES-like"/>
    <property type="match status" value="1"/>
</dbReference>
<dbReference type="HOGENOM" id="CLU_026673_29_4_1"/>
<dbReference type="Proteomes" id="UP000026960">
    <property type="component" value="Chromosome 12"/>
</dbReference>
<dbReference type="SUPFAM" id="SSF51735">
    <property type="entry name" value="NAD(P)-binding Rossmann-fold domains"/>
    <property type="match status" value="1"/>
</dbReference>
<feature type="compositionally biased region" description="Polar residues" evidence="2">
    <location>
        <begin position="234"/>
        <end position="246"/>
    </location>
</feature>
<proteinExistence type="predicted"/>
<reference evidence="4" key="1">
    <citation type="journal article" date="2009" name="Rice">
        <title>De Novo Next Generation Sequencing of Plant Genomes.</title>
        <authorList>
            <person name="Rounsley S."/>
            <person name="Marri P.R."/>
            <person name="Yu Y."/>
            <person name="He R."/>
            <person name="Sisneros N."/>
            <person name="Goicoechea J.L."/>
            <person name="Lee S.J."/>
            <person name="Angelova A."/>
            <person name="Kudrna D."/>
            <person name="Luo M."/>
            <person name="Affourtit J."/>
            <person name="Desany B."/>
            <person name="Knight J."/>
            <person name="Niazi F."/>
            <person name="Egholm M."/>
            <person name="Wing R.A."/>
        </authorList>
    </citation>
    <scope>NUCLEOTIDE SEQUENCE [LARGE SCALE GENOMIC DNA]</scope>
    <source>
        <strain evidence="4">cv. IRGC 105608</strain>
    </source>
</reference>
<evidence type="ECO:0000259" key="3">
    <source>
        <dbReference type="Pfam" id="PF00107"/>
    </source>
</evidence>
<organism evidence="4">
    <name type="scientific">Oryza barthii</name>
    <dbReference type="NCBI Taxonomy" id="65489"/>
    <lineage>
        <taxon>Eukaryota</taxon>
        <taxon>Viridiplantae</taxon>
        <taxon>Streptophyta</taxon>
        <taxon>Embryophyta</taxon>
        <taxon>Tracheophyta</taxon>
        <taxon>Spermatophyta</taxon>
        <taxon>Magnoliopsida</taxon>
        <taxon>Liliopsida</taxon>
        <taxon>Poales</taxon>
        <taxon>Poaceae</taxon>
        <taxon>BOP clade</taxon>
        <taxon>Oryzoideae</taxon>
        <taxon>Oryzeae</taxon>
        <taxon>Oryzinae</taxon>
        <taxon>Oryza</taxon>
    </lineage>
</organism>
<dbReference type="InterPro" id="IPR045010">
    <property type="entry name" value="MDR_fam"/>
</dbReference>
<dbReference type="EnsemblPlants" id="OBART12G06420.1">
    <property type="protein sequence ID" value="OBART12G06420.1"/>
    <property type="gene ID" value="OBART12G06420"/>
</dbReference>
<sequence length="246" mass="27416">MKVISSGHPDFKVGDLVWGLTGWEEYTLINNPESLSKINHPELPLSYYTGVMAIHGLTTYAGFFEVSKPKKACGAVGQIVGQLAKITCCYVFGSVGSNKKVNLLKHKFGFNDAFNYKEPDLEAALKRSTHLFIWKFLYPKATNVDAVLMSWINIYFENVGGTTLDTVVPNMRLGGRITVCGMISQYNLERPERFEEEMAEYLKEQKVIYVEDIAEGLDAARRRRSSGSLPAVTLANSSSPSRRSDA</sequence>
<dbReference type="PANTHER" id="PTHR43205">
    <property type="entry name" value="PROSTAGLANDIN REDUCTASE"/>
    <property type="match status" value="1"/>
</dbReference>
<evidence type="ECO:0000313" key="4">
    <source>
        <dbReference type="EnsemblPlants" id="OBART12G06420.1"/>
    </source>
</evidence>
<evidence type="ECO:0000256" key="2">
    <source>
        <dbReference type="SAM" id="MobiDB-lite"/>
    </source>
</evidence>
<dbReference type="GO" id="GO:0032440">
    <property type="term" value="F:2-alkenal reductase [NAD(P)H] activity"/>
    <property type="evidence" value="ECO:0007669"/>
    <property type="project" value="TreeGrafter"/>
</dbReference>
<dbReference type="Gramene" id="OBART12G06420.1">
    <property type="protein sequence ID" value="OBART12G06420.1"/>
    <property type="gene ID" value="OBART12G06420"/>
</dbReference>
<evidence type="ECO:0000313" key="5">
    <source>
        <dbReference type="Proteomes" id="UP000026960"/>
    </source>
</evidence>
<reference evidence="4" key="2">
    <citation type="submission" date="2015-03" db="UniProtKB">
        <authorList>
            <consortium name="EnsemblPlants"/>
        </authorList>
    </citation>
    <scope>IDENTIFICATION</scope>
</reference>
<dbReference type="Pfam" id="PF00107">
    <property type="entry name" value="ADH_zinc_N"/>
    <property type="match status" value="1"/>
</dbReference>
<dbReference type="Gene3D" id="3.90.180.10">
    <property type="entry name" value="Medium-chain alcohol dehydrogenases, catalytic domain"/>
    <property type="match status" value="1"/>
</dbReference>
<feature type="domain" description="Alcohol dehydrogenase-like C-terminal" evidence="3">
    <location>
        <begin position="75"/>
        <end position="185"/>
    </location>
</feature>